<dbReference type="Proteomes" id="UP000044026">
    <property type="component" value="Unassembled WGS sequence"/>
</dbReference>
<evidence type="ECO:0000313" key="22">
    <source>
        <dbReference type="Proteomes" id="UP000044026"/>
    </source>
</evidence>
<comment type="catalytic activity">
    <reaction evidence="15">
        <text>(2E)-dodecenoyl-CoA + NADPH + H(+) = dodecanoyl-CoA + NADP(+)</text>
        <dbReference type="Rhea" id="RHEA:44964"/>
        <dbReference type="ChEBI" id="CHEBI:15378"/>
        <dbReference type="ChEBI" id="CHEBI:57330"/>
        <dbReference type="ChEBI" id="CHEBI:57375"/>
        <dbReference type="ChEBI" id="CHEBI:57783"/>
        <dbReference type="ChEBI" id="CHEBI:58349"/>
    </reaction>
    <physiologicalReaction direction="left-to-right" evidence="15">
        <dbReference type="Rhea" id="RHEA:44965"/>
    </physiologicalReaction>
</comment>
<comment type="catalytic activity">
    <reaction evidence="16">
        <text>(2E)-tetradecenoyl-CoA + NADPH + H(+) = tetradecanoyl-CoA + NADP(+)</text>
        <dbReference type="Rhea" id="RHEA:44968"/>
        <dbReference type="ChEBI" id="CHEBI:15378"/>
        <dbReference type="ChEBI" id="CHEBI:57385"/>
        <dbReference type="ChEBI" id="CHEBI:57783"/>
        <dbReference type="ChEBI" id="CHEBI:58349"/>
        <dbReference type="ChEBI" id="CHEBI:61405"/>
    </reaction>
    <physiologicalReaction direction="left-to-right" evidence="16">
        <dbReference type="Rhea" id="RHEA:44969"/>
    </physiologicalReaction>
</comment>
<dbReference type="InterPro" id="IPR052388">
    <property type="entry name" value="Peroxisomal_t2-enoyl-CoA_red"/>
</dbReference>
<dbReference type="PANTHER" id="PTHR24317">
    <property type="entry name" value="PEROXISOMAL TRANS-2-ENOYL-COA REDUCTASE"/>
    <property type="match status" value="1"/>
</dbReference>
<dbReference type="SUPFAM" id="SSF51735">
    <property type="entry name" value="NAD(P)-binding Rossmann-fold domains"/>
    <property type="match status" value="1"/>
</dbReference>
<evidence type="ECO:0000256" key="20">
    <source>
        <dbReference type="ARBA" id="ARBA00049559"/>
    </source>
</evidence>
<evidence type="ECO:0000256" key="17">
    <source>
        <dbReference type="ARBA" id="ARBA00049108"/>
    </source>
</evidence>
<dbReference type="GO" id="GO:0019166">
    <property type="term" value="F:trans-2-enoyl-CoA reductase (NADPH) activity"/>
    <property type="evidence" value="ECO:0007669"/>
    <property type="project" value="UniProtKB-EC"/>
</dbReference>
<dbReference type="CDD" id="cd05369">
    <property type="entry name" value="TER_DECR_SDR_a"/>
    <property type="match status" value="1"/>
</dbReference>
<dbReference type="Gene3D" id="3.40.50.720">
    <property type="entry name" value="NAD(P)-binding Rossmann-like Domain"/>
    <property type="match status" value="1"/>
</dbReference>
<sequence length="292" mass="31871">MIPSAGMLQKETLKGKTIVVTAGGDGLGLSMSRYFLKLGASVVITSRNFKKLYIVAAQLTKETDGHCLPLACDIRDYHQVEVMLKKSIEKLGKVDVLVNNAATNIFFPTEKLCFSTFDNIIDTTLKGSKNCTLAFGKHWINSKQTNASVLNMISTYALTGSAYVTASAMAKAGVLAMTRSLAVEWAKYGIRSNAIALGAFSSEDALRQFIPKELSEKFDATEKIPLRRMATHQELCDLTAFMISDYASFLNGEVITIDGGAWLQGAGQFNAMENIPPQIWERLGDSSSENKV</sequence>
<evidence type="ECO:0000256" key="1">
    <source>
        <dbReference type="ARBA" id="ARBA00004275"/>
    </source>
</evidence>
<evidence type="ECO:0000256" key="19">
    <source>
        <dbReference type="ARBA" id="ARBA00049386"/>
    </source>
</evidence>
<evidence type="ECO:0000256" key="4">
    <source>
        <dbReference type="ARBA" id="ARBA00022553"/>
    </source>
</evidence>
<evidence type="ECO:0000256" key="3">
    <source>
        <dbReference type="ARBA" id="ARBA00022516"/>
    </source>
</evidence>
<dbReference type="InterPro" id="IPR036291">
    <property type="entry name" value="NAD(P)-bd_dom_sf"/>
</dbReference>
<evidence type="ECO:0000313" key="21">
    <source>
        <dbReference type="EMBL" id="CEN40079.1"/>
    </source>
</evidence>
<evidence type="ECO:0000256" key="9">
    <source>
        <dbReference type="ARBA" id="ARBA00023140"/>
    </source>
</evidence>
<comment type="subunit">
    <text evidence="12">Interacts with PEX5, probably required to target it into peroxisomes.</text>
</comment>
<comment type="catalytic activity">
    <reaction evidence="19">
        <text>(2E)-decenoyl-CoA + NADPH + H(+) = decanoyl-CoA + NADP(+)</text>
        <dbReference type="Rhea" id="RHEA:44960"/>
        <dbReference type="ChEBI" id="CHEBI:15378"/>
        <dbReference type="ChEBI" id="CHEBI:57783"/>
        <dbReference type="ChEBI" id="CHEBI:58349"/>
        <dbReference type="ChEBI" id="CHEBI:61406"/>
        <dbReference type="ChEBI" id="CHEBI:61430"/>
    </reaction>
    <physiologicalReaction direction="left-to-right" evidence="19">
        <dbReference type="Rhea" id="RHEA:44961"/>
    </physiologicalReaction>
</comment>
<name>A0A0B7HN56_9FLAO</name>
<evidence type="ECO:0000256" key="11">
    <source>
        <dbReference type="ARBA" id="ARBA00037124"/>
    </source>
</evidence>
<accession>A0A0B7HN56</accession>
<gene>
    <name evidence="21" type="ORF">CCAN12_780012</name>
</gene>
<evidence type="ECO:0000256" key="15">
    <source>
        <dbReference type="ARBA" id="ARBA00047570"/>
    </source>
</evidence>
<evidence type="ECO:0000256" key="2">
    <source>
        <dbReference type="ARBA" id="ARBA00005189"/>
    </source>
</evidence>
<evidence type="ECO:0000256" key="12">
    <source>
        <dbReference type="ARBA" id="ARBA00038622"/>
    </source>
</evidence>
<keyword evidence="3" id="KW-0444">Lipid biosynthesis</keyword>
<dbReference type="RefSeq" id="WP_042001554.1">
    <property type="nucleotide sequence ID" value="NZ_CP022382.1"/>
</dbReference>
<comment type="catalytic activity">
    <reaction evidence="18">
        <text>a (2E)-enoyl-CoA + NADPH + H(+) = a 2,3-saturated acyl-CoA + NADP(+)</text>
        <dbReference type="Rhea" id="RHEA:33763"/>
        <dbReference type="ChEBI" id="CHEBI:15378"/>
        <dbReference type="ChEBI" id="CHEBI:57783"/>
        <dbReference type="ChEBI" id="CHEBI:58349"/>
        <dbReference type="ChEBI" id="CHEBI:58856"/>
        <dbReference type="ChEBI" id="CHEBI:65111"/>
        <dbReference type="EC" id="1.3.1.38"/>
    </reaction>
    <physiologicalReaction direction="left-to-right" evidence="18">
        <dbReference type="Rhea" id="RHEA:33764"/>
    </physiologicalReaction>
</comment>
<evidence type="ECO:0000256" key="5">
    <source>
        <dbReference type="ARBA" id="ARBA00022832"/>
    </source>
</evidence>
<keyword evidence="9" id="KW-0576">Peroxisome</keyword>
<dbReference type="Pfam" id="PF13561">
    <property type="entry name" value="adh_short_C2"/>
    <property type="match status" value="1"/>
</dbReference>
<keyword evidence="8" id="KW-0443">Lipid metabolism</keyword>
<dbReference type="AlphaFoldDB" id="A0A0B7HN56"/>
<dbReference type="PRINTS" id="PR00080">
    <property type="entry name" value="SDRFAMILY"/>
</dbReference>
<dbReference type="EC" id="1.3.1.38" evidence="13"/>
<comment type="catalytic activity">
    <reaction evidence="17">
        <text>(2E)-hexenoyl-CoA + NADPH + H(+) = hexanoyl-CoA + NADP(+)</text>
        <dbReference type="Rhea" id="RHEA:44956"/>
        <dbReference type="ChEBI" id="CHEBI:15378"/>
        <dbReference type="ChEBI" id="CHEBI:57783"/>
        <dbReference type="ChEBI" id="CHEBI:58349"/>
        <dbReference type="ChEBI" id="CHEBI:62077"/>
        <dbReference type="ChEBI" id="CHEBI:62620"/>
    </reaction>
    <physiologicalReaction direction="left-to-right" evidence="17">
        <dbReference type="Rhea" id="RHEA:44957"/>
    </physiologicalReaction>
</comment>
<dbReference type="InterPro" id="IPR002347">
    <property type="entry name" value="SDR_fam"/>
</dbReference>
<dbReference type="PRINTS" id="PR00081">
    <property type="entry name" value="GDHRDH"/>
</dbReference>
<comment type="function">
    <text evidence="11">Participates in chain elongation of fatty acids. Catalyzes the reduction of trans-2-enoyl-CoAs of varying chain lengths from 6:1 to 16:1, having maximum activity with 10:1 CoA. Has no 2,4-dienoyl-CoA reductase activity.</text>
</comment>
<evidence type="ECO:0000256" key="14">
    <source>
        <dbReference type="ARBA" id="ARBA00041063"/>
    </source>
</evidence>
<dbReference type="GO" id="GO:0006633">
    <property type="term" value="P:fatty acid biosynthetic process"/>
    <property type="evidence" value="ECO:0007669"/>
    <property type="project" value="UniProtKB-KW"/>
</dbReference>
<keyword evidence="4" id="KW-0597">Phosphoprotein</keyword>
<organism evidence="21 22">
    <name type="scientific">Capnocytophaga canimorsus</name>
    <dbReference type="NCBI Taxonomy" id="28188"/>
    <lineage>
        <taxon>Bacteria</taxon>
        <taxon>Pseudomonadati</taxon>
        <taxon>Bacteroidota</taxon>
        <taxon>Flavobacteriia</taxon>
        <taxon>Flavobacteriales</taxon>
        <taxon>Flavobacteriaceae</taxon>
        <taxon>Capnocytophaga</taxon>
    </lineage>
</organism>
<dbReference type="GeneID" id="69580234"/>
<evidence type="ECO:0000256" key="18">
    <source>
        <dbReference type="ARBA" id="ARBA00049251"/>
    </source>
</evidence>
<evidence type="ECO:0000256" key="8">
    <source>
        <dbReference type="ARBA" id="ARBA00023098"/>
    </source>
</evidence>
<comment type="pathway">
    <text evidence="2">Lipid metabolism.</text>
</comment>
<proteinExistence type="predicted"/>
<reference evidence="21 22" key="1">
    <citation type="submission" date="2015-01" db="EMBL/GenBank/DDBJ databases">
        <authorList>
            <person name="Xiang T."/>
            <person name="Song Y."/>
            <person name="Huang L."/>
            <person name="Wang B."/>
            <person name="Wu P."/>
        </authorList>
    </citation>
    <scope>NUCLEOTIDE SEQUENCE [LARGE SCALE GENOMIC DNA]</scope>
    <source>
        <strain evidence="21 22">Cc12</strain>
    </source>
</reference>
<dbReference type="PANTHER" id="PTHR24317:SF7">
    <property type="entry name" value="PEROXISOMAL TRANS-2-ENOYL-COA REDUCTASE"/>
    <property type="match status" value="1"/>
</dbReference>
<dbReference type="EMBL" id="CDOE01000076">
    <property type="protein sequence ID" value="CEN40079.1"/>
    <property type="molecule type" value="Genomic_DNA"/>
</dbReference>
<comment type="subcellular location">
    <subcellularLocation>
        <location evidence="1">Peroxisome</location>
    </subcellularLocation>
</comment>
<keyword evidence="7 21" id="KW-0560">Oxidoreductase</keyword>
<keyword evidence="6" id="KW-0521">NADP</keyword>
<evidence type="ECO:0000256" key="13">
    <source>
        <dbReference type="ARBA" id="ARBA00038849"/>
    </source>
</evidence>
<evidence type="ECO:0000256" key="7">
    <source>
        <dbReference type="ARBA" id="ARBA00023002"/>
    </source>
</evidence>
<comment type="catalytic activity">
    <reaction evidence="20">
        <text>(2E)-octenoyl-CoA + NADPH + H(+) = octanoyl-CoA + NADP(+)</text>
        <dbReference type="Rhea" id="RHEA:44952"/>
        <dbReference type="ChEBI" id="CHEBI:15378"/>
        <dbReference type="ChEBI" id="CHEBI:57386"/>
        <dbReference type="ChEBI" id="CHEBI:57783"/>
        <dbReference type="ChEBI" id="CHEBI:58349"/>
        <dbReference type="ChEBI" id="CHEBI:62242"/>
    </reaction>
    <physiologicalReaction direction="left-to-right" evidence="20">
        <dbReference type="Rhea" id="RHEA:44953"/>
    </physiologicalReaction>
</comment>
<protein>
    <recommendedName>
        <fullName evidence="14">Peroxisomal trans-2-enoyl-CoA reductase</fullName>
        <ecNumber evidence="13">1.3.1.38</ecNumber>
    </recommendedName>
</protein>
<keyword evidence="5" id="KW-0276">Fatty acid metabolism</keyword>
<keyword evidence="10" id="KW-0275">Fatty acid biosynthesis</keyword>
<evidence type="ECO:0000256" key="6">
    <source>
        <dbReference type="ARBA" id="ARBA00022857"/>
    </source>
</evidence>
<evidence type="ECO:0000256" key="16">
    <source>
        <dbReference type="ARBA" id="ARBA00048686"/>
    </source>
</evidence>
<evidence type="ECO:0000256" key="10">
    <source>
        <dbReference type="ARBA" id="ARBA00023160"/>
    </source>
</evidence>